<dbReference type="Proteomes" id="UP001457282">
    <property type="component" value="Unassembled WGS sequence"/>
</dbReference>
<protein>
    <recommendedName>
        <fullName evidence="2">R13L1/DRL21-like LRR repeat region domain-containing protein</fullName>
    </recommendedName>
</protein>
<dbReference type="EMBL" id="JBEDUW010000006">
    <property type="protein sequence ID" value="KAK9923198.1"/>
    <property type="molecule type" value="Genomic_DNA"/>
</dbReference>
<dbReference type="PANTHER" id="PTHR47186:SF30">
    <property type="entry name" value="EF-HAND DOMAIN-CONTAINING PROTEIN"/>
    <property type="match status" value="1"/>
</dbReference>
<evidence type="ECO:0000256" key="1">
    <source>
        <dbReference type="SAM" id="Phobius"/>
    </source>
</evidence>
<gene>
    <name evidence="3" type="ORF">M0R45_031629</name>
</gene>
<feature type="transmembrane region" description="Helical" evidence="1">
    <location>
        <begin position="6"/>
        <end position="24"/>
    </location>
</feature>
<dbReference type="PANTHER" id="PTHR47186">
    <property type="entry name" value="LEUCINE-RICH REPEAT-CONTAINING PROTEIN 57"/>
    <property type="match status" value="1"/>
</dbReference>
<sequence length="214" mass="24737">MSLVDWPSYVTIIGFAVKLAIAICKCSQSLLNKKDKSVLKIKSSKLGDYGCELSHAEVLNVLRPHQDLTYLEVKYYQGCSVPHWMMSLQHLTHFTLWLFNYCESLPPLGKLPYLEVLNIGNMKRVEKVGVELLGIEETQTSPAIVFPKLKQLSFSDMFKWKEWEGVGADFEVTIMPCLSSLYILNAPFLKQLPDFLHYRPLLQLDMREELRHWI</sequence>
<keyword evidence="4" id="KW-1185">Reference proteome</keyword>
<reference evidence="3 4" key="1">
    <citation type="journal article" date="2023" name="G3 (Bethesda)">
        <title>A chromosome-length genome assembly and annotation of blackberry (Rubus argutus, cv. 'Hillquist').</title>
        <authorList>
            <person name="Bruna T."/>
            <person name="Aryal R."/>
            <person name="Dudchenko O."/>
            <person name="Sargent D.J."/>
            <person name="Mead D."/>
            <person name="Buti M."/>
            <person name="Cavallini A."/>
            <person name="Hytonen T."/>
            <person name="Andres J."/>
            <person name="Pham M."/>
            <person name="Weisz D."/>
            <person name="Mascagni F."/>
            <person name="Usai G."/>
            <person name="Natali L."/>
            <person name="Bassil N."/>
            <person name="Fernandez G.E."/>
            <person name="Lomsadze A."/>
            <person name="Armour M."/>
            <person name="Olukolu B."/>
            <person name="Poorten T."/>
            <person name="Britton C."/>
            <person name="Davik J."/>
            <person name="Ashrafi H."/>
            <person name="Aiden E.L."/>
            <person name="Borodovsky M."/>
            <person name="Worthington M."/>
        </authorList>
    </citation>
    <scope>NUCLEOTIDE SEQUENCE [LARGE SCALE GENOMIC DNA]</scope>
    <source>
        <strain evidence="3">PI 553951</strain>
    </source>
</reference>
<dbReference type="InterPro" id="IPR056789">
    <property type="entry name" value="LRR_R13L1-DRL21"/>
</dbReference>
<evidence type="ECO:0000259" key="2">
    <source>
        <dbReference type="Pfam" id="PF25019"/>
    </source>
</evidence>
<dbReference type="SUPFAM" id="SSF52058">
    <property type="entry name" value="L domain-like"/>
    <property type="match status" value="1"/>
</dbReference>
<comment type="caution">
    <text evidence="3">The sequence shown here is derived from an EMBL/GenBank/DDBJ whole genome shotgun (WGS) entry which is preliminary data.</text>
</comment>
<feature type="domain" description="R13L1/DRL21-like LRR repeat region" evidence="2">
    <location>
        <begin position="30"/>
        <end position="122"/>
    </location>
</feature>
<name>A0AAW1WF11_RUBAR</name>
<proteinExistence type="predicted"/>
<dbReference type="InterPro" id="IPR032675">
    <property type="entry name" value="LRR_dom_sf"/>
</dbReference>
<keyword evidence="1" id="KW-0472">Membrane</keyword>
<keyword evidence="1" id="KW-1133">Transmembrane helix</keyword>
<keyword evidence="1" id="KW-0812">Transmembrane</keyword>
<evidence type="ECO:0000313" key="3">
    <source>
        <dbReference type="EMBL" id="KAK9923198.1"/>
    </source>
</evidence>
<dbReference type="Gene3D" id="3.80.10.10">
    <property type="entry name" value="Ribonuclease Inhibitor"/>
    <property type="match status" value="1"/>
</dbReference>
<evidence type="ECO:0000313" key="4">
    <source>
        <dbReference type="Proteomes" id="UP001457282"/>
    </source>
</evidence>
<organism evidence="3 4">
    <name type="scientific">Rubus argutus</name>
    <name type="common">Southern blackberry</name>
    <dbReference type="NCBI Taxonomy" id="59490"/>
    <lineage>
        <taxon>Eukaryota</taxon>
        <taxon>Viridiplantae</taxon>
        <taxon>Streptophyta</taxon>
        <taxon>Embryophyta</taxon>
        <taxon>Tracheophyta</taxon>
        <taxon>Spermatophyta</taxon>
        <taxon>Magnoliopsida</taxon>
        <taxon>eudicotyledons</taxon>
        <taxon>Gunneridae</taxon>
        <taxon>Pentapetalae</taxon>
        <taxon>rosids</taxon>
        <taxon>fabids</taxon>
        <taxon>Rosales</taxon>
        <taxon>Rosaceae</taxon>
        <taxon>Rosoideae</taxon>
        <taxon>Rosoideae incertae sedis</taxon>
        <taxon>Rubus</taxon>
    </lineage>
</organism>
<dbReference type="AlphaFoldDB" id="A0AAW1WF11"/>
<accession>A0AAW1WF11</accession>
<dbReference type="Pfam" id="PF25019">
    <property type="entry name" value="LRR_R13L1-DRL21"/>
    <property type="match status" value="1"/>
</dbReference>